<dbReference type="AlphaFoldDB" id="A0A256EZV7"/>
<evidence type="ECO:0000313" key="1">
    <source>
        <dbReference type="EMBL" id="OYR08168.1"/>
    </source>
</evidence>
<name>A0A256EZV7_9HYPH</name>
<gene>
    <name evidence="1" type="ORF">CEV32_2880</name>
</gene>
<reference evidence="1 2" key="1">
    <citation type="submission" date="2017-07" db="EMBL/GenBank/DDBJ databases">
        <title>Phylogenetic study on the rhizospheric bacterium Ochrobactrum sp. A44.</title>
        <authorList>
            <person name="Krzyzanowska D.M."/>
            <person name="Ossowicki A."/>
            <person name="Rajewska M."/>
            <person name="Maciag T."/>
            <person name="Kaczynski Z."/>
            <person name="Czerwicka M."/>
            <person name="Jafra S."/>
        </authorList>
    </citation>
    <scope>NUCLEOTIDE SEQUENCE [LARGE SCALE GENOMIC DNA]</scope>
    <source>
        <strain evidence="1 2">PR17</strain>
    </source>
</reference>
<proteinExistence type="predicted"/>
<keyword evidence="2" id="KW-1185">Reference proteome</keyword>
<accession>A0A256EZV7</accession>
<evidence type="ECO:0000313" key="2">
    <source>
        <dbReference type="Proteomes" id="UP000216345"/>
    </source>
</evidence>
<dbReference type="Proteomes" id="UP000216345">
    <property type="component" value="Unassembled WGS sequence"/>
</dbReference>
<sequence length="39" mass="4559">MRSEQMICRDKLIDNQPGSATRMQLYSERIRAFDTIARG</sequence>
<protein>
    <submittedName>
        <fullName evidence="1">Uncharacterized protein</fullName>
    </submittedName>
</protein>
<comment type="caution">
    <text evidence="1">The sequence shown here is derived from an EMBL/GenBank/DDBJ whole genome shotgun (WGS) entry which is preliminary data.</text>
</comment>
<dbReference type="EMBL" id="NNRK01000035">
    <property type="protein sequence ID" value="OYR08168.1"/>
    <property type="molecule type" value="Genomic_DNA"/>
</dbReference>
<organism evidence="1 2">
    <name type="scientific">Brucella rhizosphaerae</name>
    <dbReference type="NCBI Taxonomy" id="571254"/>
    <lineage>
        <taxon>Bacteria</taxon>
        <taxon>Pseudomonadati</taxon>
        <taxon>Pseudomonadota</taxon>
        <taxon>Alphaproteobacteria</taxon>
        <taxon>Hyphomicrobiales</taxon>
        <taxon>Brucellaceae</taxon>
        <taxon>Brucella/Ochrobactrum group</taxon>
        <taxon>Brucella</taxon>
    </lineage>
</organism>